<evidence type="ECO:0000256" key="2">
    <source>
        <dbReference type="ARBA" id="ARBA00022801"/>
    </source>
</evidence>
<keyword evidence="2 4" id="KW-0378">Hydrolase</keyword>
<dbReference type="ESTHER" id="trurr-d7csm6">
    <property type="family name" value="Proline_iminopeptidase"/>
</dbReference>
<keyword evidence="5" id="KW-1185">Reference proteome</keyword>
<dbReference type="AlphaFoldDB" id="D7CSM6"/>
<dbReference type="GO" id="GO:0016020">
    <property type="term" value="C:membrane"/>
    <property type="evidence" value="ECO:0007669"/>
    <property type="project" value="TreeGrafter"/>
</dbReference>
<dbReference type="PRINTS" id="PR00793">
    <property type="entry name" value="PROAMNOPTASE"/>
</dbReference>
<dbReference type="GO" id="GO:0046464">
    <property type="term" value="P:acylglycerol catabolic process"/>
    <property type="evidence" value="ECO:0007669"/>
    <property type="project" value="TreeGrafter"/>
</dbReference>
<dbReference type="Gene3D" id="3.40.50.1820">
    <property type="entry name" value="alpha/beta hydrolase"/>
    <property type="match status" value="1"/>
</dbReference>
<evidence type="ECO:0000313" key="5">
    <source>
        <dbReference type="Proteomes" id="UP000000379"/>
    </source>
</evidence>
<evidence type="ECO:0000256" key="1">
    <source>
        <dbReference type="ARBA" id="ARBA00010088"/>
    </source>
</evidence>
<dbReference type="InterPro" id="IPR029058">
    <property type="entry name" value="AB_hydrolase_fold"/>
</dbReference>
<dbReference type="GO" id="GO:0008233">
    <property type="term" value="F:peptidase activity"/>
    <property type="evidence" value="ECO:0007669"/>
    <property type="project" value="InterPro"/>
</dbReference>
<dbReference type="SUPFAM" id="SSF53474">
    <property type="entry name" value="alpha/beta-Hydrolases"/>
    <property type="match status" value="1"/>
</dbReference>
<gene>
    <name evidence="4" type="ordered locus">Trad_2336</name>
</gene>
<dbReference type="eggNOG" id="COG0596">
    <property type="taxonomic scope" value="Bacteria"/>
</dbReference>
<protein>
    <submittedName>
        <fullName evidence="4">Alpha/beta hydrolase fold protein</fullName>
    </submittedName>
</protein>
<dbReference type="Pfam" id="PF00561">
    <property type="entry name" value="Abhydrolase_1"/>
    <property type="match status" value="1"/>
</dbReference>
<accession>D7CSM6</accession>
<dbReference type="InterPro" id="IPR000073">
    <property type="entry name" value="AB_hydrolase_1"/>
</dbReference>
<dbReference type="PANTHER" id="PTHR43798">
    <property type="entry name" value="MONOACYLGLYCEROL LIPASE"/>
    <property type="match status" value="1"/>
</dbReference>
<dbReference type="PANTHER" id="PTHR43798:SF33">
    <property type="entry name" value="HYDROLASE, PUTATIVE (AFU_ORTHOLOGUE AFUA_2G14860)-RELATED"/>
    <property type="match status" value="1"/>
</dbReference>
<dbReference type="Proteomes" id="UP000000379">
    <property type="component" value="Chromosome"/>
</dbReference>
<reference evidence="4 5" key="2">
    <citation type="journal article" date="2011" name="Stand. Genomic Sci.">
        <title>Complete genome sequence of Truepera radiovictrix type strain (RQ-24).</title>
        <authorList>
            <person name="Ivanova N."/>
            <person name="Rohde C."/>
            <person name="Munk C."/>
            <person name="Nolan M."/>
            <person name="Lucas S."/>
            <person name="Del Rio T.G."/>
            <person name="Tice H."/>
            <person name="Deshpande S."/>
            <person name="Cheng J.F."/>
            <person name="Tapia R."/>
            <person name="Han C."/>
            <person name="Goodwin L."/>
            <person name="Pitluck S."/>
            <person name="Liolios K."/>
            <person name="Mavromatis K."/>
            <person name="Mikhailova N."/>
            <person name="Pati A."/>
            <person name="Chen A."/>
            <person name="Palaniappan K."/>
            <person name="Land M."/>
            <person name="Hauser L."/>
            <person name="Chang Y.J."/>
            <person name="Jeffries C.D."/>
            <person name="Brambilla E."/>
            <person name="Rohde M."/>
            <person name="Goker M."/>
            <person name="Tindall B.J."/>
            <person name="Woyke T."/>
            <person name="Bristow J."/>
            <person name="Eisen J.A."/>
            <person name="Markowitz V."/>
            <person name="Hugenholtz P."/>
            <person name="Kyrpides N.C."/>
            <person name="Klenk H.P."/>
            <person name="Lapidus A."/>
        </authorList>
    </citation>
    <scope>NUCLEOTIDE SEQUENCE [LARGE SCALE GENOMIC DNA]</scope>
    <source>
        <strain evidence="5">DSM 17093 / CIP 108686 / LMG 22925 / RQ-24</strain>
    </source>
</reference>
<dbReference type="InterPro" id="IPR002410">
    <property type="entry name" value="Peptidase_S33"/>
</dbReference>
<sequence length="313" mass="33466">MSGLGDAWAPKGAFLDEVYRLEVPGAELYVEQVGPHDASAVLYLHGGPGYNSYSFRELMGDELGRYRMLYADQRGAGRSRTLPGADPGSSFDVATLAGDALHVLDALGVARATLLAHGFGATVAAAAFARAPERVERLVWVNPWVDMPALAGTLQQLAAELDPAPHHPLEGGAGDPQDDLLPAERVEAAARAVGGKRLFDALLFCKPSSRLKLEHLDAEGFSELASGGASEAAPSRLWEVRAELAPLRRAPRPTVVLVGRDDRSCYPAQAERVLEGLPHALFSLLEAAHYPWLDDPETFTALLHEALSLPAGR</sequence>
<dbReference type="KEGG" id="tra:Trad_2336"/>
<dbReference type="GO" id="GO:0047372">
    <property type="term" value="F:monoacylglycerol lipase activity"/>
    <property type="evidence" value="ECO:0007669"/>
    <property type="project" value="TreeGrafter"/>
</dbReference>
<proteinExistence type="inferred from homology"/>
<dbReference type="STRING" id="649638.Trad_2336"/>
<dbReference type="RefSeq" id="WP_013178809.1">
    <property type="nucleotide sequence ID" value="NC_014221.1"/>
</dbReference>
<evidence type="ECO:0000313" key="4">
    <source>
        <dbReference type="EMBL" id="ADI15446.1"/>
    </source>
</evidence>
<dbReference type="InterPro" id="IPR050266">
    <property type="entry name" value="AB_hydrolase_sf"/>
</dbReference>
<reference evidence="5" key="1">
    <citation type="submission" date="2010-05" db="EMBL/GenBank/DDBJ databases">
        <title>The complete genome of Truepera radiovictris DSM 17093.</title>
        <authorList>
            <consortium name="US DOE Joint Genome Institute (JGI-PGF)"/>
            <person name="Lucas S."/>
            <person name="Copeland A."/>
            <person name="Lapidus A."/>
            <person name="Glavina del Rio T."/>
            <person name="Dalin E."/>
            <person name="Tice H."/>
            <person name="Bruce D."/>
            <person name="Goodwin L."/>
            <person name="Pitluck S."/>
            <person name="Kyrpides N."/>
            <person name="Mavromatis K."/>
            <person name="Ovchinnikova G."/>
            <person name="Munk A.C."/>
            <person name="Detter J.C."/>
            <person name="Han C."/>
            <person name="Tapia R."/>
            <person name="Land M."/>
            <person name="Hauser L."/>
            <person name="Markowitz V."/>
            <person name="Cheng J.-F."/>
            <person name="Hugenholtz P."/>
            <person name="Woyke T."/>
            <person name="Wu D."/>
            <person name="Tindall B."/>
            <person name="Pomrenke H.G."/>
            <person name="Brambilla E."/>
            <person name="Klenk H.-P."/>
            <person name="Eisen J.A."/>
        </authorList>
    </citation>
    <scope>NUCLEOTIDE SEQUENCE [LARGE SCALE GENOMIC DNA]</scope>
    <source>
        <strain evidence="5">DSM 17093 / CIP 108686 / LMG 22925 / RQ-24</strain>
    </source>
</reference>
<name>D7CSM6_TRURR</name>
<organism evidence="4 5">
    <name type="scientific">Truepera radiovictrix (strain DSM 17093 / CIP 108686 / LMG 22925 / RQ-24)</name>
    <dbReference type="NCBI Taxonomy" id="649638"/>
    <lineage>
        <taxon>Bacteria</taxon>
        <taxon>Thermotogati</taxon>
        <taxon>Deinococcota</taxon>
        <taxon>Deinococci</taxon>
        <taxon>Trueperales</taxon>
        <taxon>Trueperaceae</taxon>
        <taxon>Truepera</taxon>
    </lineage>
</organism>
<comment type="similarity">
    <text evidence="1">Belongs to the peptidase S33 family.</text>
</comment>
<dbReference type="EMBL" id="CP002049">
    <property type="protein sequence ID" value="ADI15446.1"/>
    <property type="molecule type" value="Genomic_DNA"/>
</dbReference>
<dbReference type="GO" id="GO:0006508">
    <property type="term" value="P:proteolysis"/>
    <property type="evidence" value="ECO:0007669"/>
    <property type="project" value="InterPro"/>
</dbReference>
<dbReference type="HOGENOM" id="CLU_020336_50_0_0"/>
<feature type="domain" description="AB hydrolase-1" evidence="3">
    <location>
        <begin position="40"/>
        <end position="290"/>
    </location>
</feature>
<evidence type="ECO:0000259" key="3">
    <source>
        <dbReference type="Pfam" id="PF00561"/>
    </source>
</evidence>